<reference evidence="14 15" key="1">
    <citation type="journal article" date="2016" name="Sci. Rep.">
        <title>The Dendrobium catenatum Lindl. genome sequence provides insights into polysaccharide synthase, floral development and adaptive evolution.</title>
        <authorList>
            <person name="Zhang G.Q."/>
            <person name="Xu Q."/>
            <person name="Bian C."/>
            <person name="Tsai W.C."/>
            <person name="Yeh C.M."/>
            <person name="Liu K.W."/>
            <person name="Yoshida K."/>
            <person name="Zhang L.S."/>
            <person name="Chang S.B."/>
            <person name="Chen F."/>
            <person name="Shi Y."/>
            <person name="Su Y.Y."/>
            <person name="Zhang Y.Q."/>
            <person name="Chen L.J."/>
            <person name="Yin Y."/>
            <person name="Lin M."/>
            <person name="Huang H."/>
            <person name="Deng H."/>
            <person name="Wang Z.W."/>
            <person name="Zhu S.L."/>
            <person name="Zhao X."/>
            <person name="Deng C."/>
            <person name="Niu S.C."/>
            <person name="Huang J."/>
            <person name="Wang M."/>
            <person name="Liu G.H."/>
            <person name="Yang H.J."/>
            <person name="Xiao X.J."/>
            <person name="Hsiao Y.Y."/>
            <person name="Wu W.L."/>
            <person name="Chen Y.Y."/>
            <person name="Mitsuda N."/>
            <person name="Ohme-Takagi M."/>
            <person name="Luo Y.B."/>
            <person name="Van de Peer Y."/>
            <person name="Liu Z.J."/>
        </authorList>
    </citation>
    <scope>NUCLEOTIDE SEQUENCE [LARGE SCALE GENOMIC DNA]</scope>
    <source>
        <tissue evidence="14">The whole plant</tissue>
    </source>
</reference>
<feature type="transmembrane region" description="Helical" evidence="12">
    <location>
        <begin position="7"/>
        <end position="27"/>
    </location>
</feature>
<keyword evidence="4" id="KW-0732">Signal</keyword>
<feature type="binding site" evidence="10">
    <location>
        <position position="134"/>
    </location>
    <ligand>
        <name>ATP</name>
        <dbReference type="ChEBI" id="CHEBI:30616"/>
    </ligand>
</feature>
<dbReference type="InterPro" id="IPR017441">
    <property type="entry name" value="Protein_kinase_ATP_BS"/>
</dbReference>
<organism evidence="14 15">
    <name type="scientific">Dendrobium catenatum</name>
    <dbReference type="NCBI Taxonomy" id="906689"/>
    <lineage>
        <taxon>Eukaryota</taxon>
        <taxon>Viridiplantae</taxon>
        <taxon>Streptophyta</taxon>
        <taxon>Embryophyta</taxon>
        <taxon>Tracheophyta</taxon>
        <taxon>Spermatophyta</taxon>
        <taxon>Magnoliopsida</taxon>
        <taxon>Liliopsida</taxon>
        <taxon>Asparagales</taxon>
        <taxon>Orchidaceae</taxon>
        <taxon>Epidendroideae</taxon>
        <taxon>Malaxideae</taxon>
        <taxon>Dendrobiinae</taxon>
        <taxon>Dendrobium</taxon>
    </lineage>
</organism>
<evidence type="ECO:0000313" key="15">
    <source>
        <dbReference type="Proteomes" id="UP000233837"/>
    </source>
</evidence>
<evidence type="ECO:0000256" key="1">
    <source>
        <dbReference type="ARBA" id="ARBA00004167"/>
    </source>
</evidence>
<dbReference type="SMART" id="SM00220">
    <property type="entry name" value="S_TKc"/>
    <property type="match status" value="1"/>
</dbReference>
<dbReference type="PROSITE" id="PS00107">
    <property type="entry name" value="PROTEIN_KINASE_ATP"/>
    <property type="match status" value="1"/>
</dbReference>
<dbReference type="GO" id="GO:0016020">
    <property type="term" value="C:membrane"/>
    <property type="evidence" value="ECO:0007669"/>
    <property type="project" value="UniProtKB-SubCell"/>
</dbReference>
<name>A0A2I0XC72_9ASPA</name>
<dbReference type="InterPro" id="IPR008271">
    <property type="entry name" value="Ser/Thr_kinase_AS"/>
</dbReference>
<dbReference type="EMBL" id="KZ501977">
    <property type="protein sequence ID" value="PKU85505.1"/>
    <property type="molecule type" value="Genomic_DNA"/>
</dbReference>
<accession>A0A2I0XC72</accession>
<keyword evidence="2" id="KW-0808">Transferase</keyword>
<evidence type="ECO:0000256" key="3">
    <source>
        <dbReference type="ARBA" id="ARBA00022692"/>
    </source>
</evidence>
<gene>
    <name evidence="14" type="ORF">MA16_Dca003245</name>
</gene>
<evidence type="ECO:0000256" key="8">
    <source>
        <dbReference type="ARBA" id="ARBA00022989"/>
    </source>
</evidence>
<keyword evidence="11" id="KW-0723">Serine/threonine-protein kinase</keyword>
<protein>
    <submittedName>
        <fullName evidence="14">Putative receptor-like protein kinase</fullName>
    </submittedName>
</protein>
<evidence type="ECO:0000256" key="10">
    <source>
        <dbReference type="PROSITE-ProRule" id="PRU10141"/>
    </source>
</evidence>
<keyword evidence="8 12" id="KW-1133">Transmembrane helix</keyword>
<dbReference type="OrthoDB" id="2418081at2759"/>
<keyword evidence="9 12" id="KW-0472">Membrane</keyword>
<dbReference type="PANTHER" id="PTHR47974:SF9">
    <property type="entry name" value="RECEPTOR-LIKE SERINE_THREONINE-PROTEIN KINASE"/>
    <property type="match status" value="1"/>
</dbReference>
<keyword evidence="7 10" id="KW-0067">ATP-binding</keyword>
<evidence type="ECO:0000313" key="14">
    <source>
        <dbReference type="EMBL" id="PKU85505.1"/>
    </source>
</evidence>
<dbReference type="STRING" id="906689.A0A2I0XC72"/>
<dbReference type="PROSITE" id="PS00108">
    <property type="entry name" value="PROTEIN_KINASE_ST"/>
    <property type="match status" value="1"/>
</dbReference>
<dbReference type="PROSITE" id="PS50011">
    <property type="entry name" value="PROTEIN_KINASE_DOM"/>
    <property type="match status" value="1"/>
</dbReference>
<dbReference type="GO" id="GO:0005524">
    <property type="term" value="F:ATP binding"/>
    <property type="evidence" value="ECO:0007669"/>
    <property type="project" value="UniProtKB-UniRule"/>
</dbReference>
<dbReference type="FunFam" id="1.10.510.10:FF:000537">
    <property type="entry name" value="Putative receptor-like protein kinase"/>
    <property type="match status" value="1"/>
</dbReference>
<comment type="subcellular location">
    <subcellularLocation>
        <location evidence="1">Membrane</location>
        <topology evidence="1">Single-pass membrane protein</topology>
    </subcellularLocation>
</comment>
<evidence type="ECO:0000256" key="9">
    <source>
        <dbReference type="ARBA" id="ARBA00023136"/>
    </source>
</evidence>
<dbReference type="PANTHER" id="PTHR47974">
    <property type="entry name" value="OS07G0415500 PROTEIN"/>
    <property type="match status" value="1"/>
</dbReference>
<keyword evidence="5 10" id="KW-0547">Nucleotide-binding</keyword>
<dbReference type="InterPro" id="IPR000719">
    <property type="entry name" value="Prot_kinase_dom"/>
</dbReference>
<comment type="similarity">
    <text evidence="11">Belongs to the protein kinase superfamily.</text>
</comment>
<feature type="transmembrane region" description="Helical" evidence="12">
    <location>
        <begin position="33"/>
        <end position="54"/>
    </location>
</feature>
<dbReference type="InterPro" id="IPR011009">
    <property type="entry name" value="Kinase-like_dom_sf"/>
</dbReference>
<keyword evidence="3 12" id="KW-0812">Transmembrane</keyword>
<evidence type="ECO:0000256" key="4">
    <source>
        <dbReference type="ARBA" id="ARBA00022729"/>
    </source>
</evidence>
<evidence type="ECO:0000259" key="13">
    <source>
        <dbReference type="PROSITE" id="PS50011"/>
    </source>
</evidence>
<dbReference type="Gene3D" id="3.30.200.20">
    <property type="entry name" value="Phosphorylase Kinase, domain 1"/>
    <property type="match status" value="1"/>
</dbReference>
<dbReference type="SUPFAM" id="SSF56112">
    <property type="entry name" value="Protein kinase-like (PK-like)"/>
    <property type="match status" value="1"/>
</dbReference>
<dbReference type="GO" id="GO:0004674">
    <property type="term" value="F:protein serine/threonine kinase activity"/>
    <property type="evidence" value="ECO:0007669"/>
    <property type="project" value="UniProtKB-KW"/>
</dbReference>
<dbReference type="Pfam" id="PF00069">
    <property type="entry name" value="Pkinase"/>
    <property type="match status" value="1"/>
</dbReference>
<evidence type="ECO:0000256" key="6">
    <source>
        <dbReference type="ARBA" id="ARBA00022777"/>
    </source>
</evidence>
<dbReference type="Proteomes" id="UP000233837">
    <property type="component" value="Unassembled WGS sequence"/>
</dbReference>
<dbReference type="Gene3D" id="1.10.510.10">
    <property type="entry name" value="Transferase(Phosphotransferase) domain 1"/>
    <property type="match status" value="1"/>
</dbReference>
<sequence>MGTKTVTLLAVSAIAVLLIFLAILWPTVGSKKAFFIIAVCASAVVLAILIYLLIHRSTSPIRRHFSVQRRLSLSADTNLRLQFSFLRKVAGLPVSFPYKDLETATDNFRIPVGRGSSGSVYRGILDDGTVIAVKRIDRLAEQGDRDFRSEIAVIAGIQHVNLVRLVGYCLNSGGRHRLLVYEFARHGSLDKWIFNSSGDEQPQPQYLPWTLRVRVAVEVAKALAYLHHNCRSRVLHLDVKPENVLLDEGFHALVADFGLSKMIGRDESRVITSLRGTKGYLAPEWLMETGVTDKSDVYSFGMVLLEIVGGRRNCLLVEQEGSDPMGRRRRIWSYFPAMVMEKVREKRVMEVVDGRMGIGKEVEEEVKRLINVALWCIQEEGKMRPSMERVVDMLEGRMGVVEAPPETSMMMAEFLDVDMIEGPASALQQLRTPEALTYSFSTTILSGR</sequence>
<keyword evidence="6 14" id="KW-0418">Kinase</keyword>
<evidence type="ECO:0000256" key="2">
    <source>
        <dbReference type="ARBA" id="ARBA00022679"/>
    </source>
</evidence>
<proteinExistence type="inferred from homology"/>
<evidence type="ECO:0000256" key="11">
    <source>
        <dbReference type="RuleBase" id="RU000304"/>
    </source>
</evidence>
<keyword evidence="14" id="KW-0675">Receptor</keyword>
<dbReference type="AlphaFoldDB" id="A0A2I0XC72"/>
<evidence type="ECO:0000256" key="5">
    <source>
        <dbReference type="ARBA" id="ARBA00022741"/>
    </source>
</evidence>
<keyword evidence="15" id="KW-1185">Reference proteome</keyword>
<reference evidence="14 15" key="2">
    <citation type="journal article" date="2017" name="Nature">
        <title>The Apostasia genome and the evolution of orchids.</title>
        <authorList>
            <person name="Zhang G.Q."/>
            <person name="Liu K.W."/>
            <person name="Li Z."/>
            <person name="Lohaus R."/>
            <person name="Hsiao Y.Y."/>
            <person name="Niu S.C."/>
            <person name="Wang J.Y."/>
            <person name="Lin Y.C."/>
            <person name="Xu Q."/>
            <person name="Chen L.J."/>
            <person name="Yoshida K."/>
            <person name="Fujiwara S."/>
            <person name="Wang Z.W."/>
            <person name="Zhang Y.Q."/>
            <person name="Mitsuda N."/>
            <person name="Wang M."/>
            <person name="Liu G.H."/>
            <person name="Pecoraro L."/>
            <person name="Huang H.X."/>
            <person name="Xiao X.J."/>
            <person name="Lin M."/>
            <person name="Wu X.Y."/>
            <person name="Wu W.L."/>
            <person name="Chen Y.Y."/>
            <person name="Chang S.B."/>
            <person name="Sakamoto S."/>
            <person name="Ohme-Takagi M."/>
            <person name="Yagi M."/>
            <person name="Zeng S.J."/>
            <person name="Shen C.Y."/>
            <person name="Yeh C.M."/>
            <person name="Luo Y.B."/>
            <person name="Tsai W.C."/>
            <person name="Van de Peer Y."/>
            <person name="Liu Z.J."/>
        </authorList>
    </citation>
    <scope>NUCLEOTIDE SEQUENCE [LARGE SCALE GENOMIC DNA]</scope>
    <source>
        <tissue evidence="14">The whole plant</tissue>
    </source>
</reference>
<dbReference type="FunFam" id="3.30.200.20:FF:000483">
    <property type="entry name" value="Putative receptor-like protein kinase"/>
    <property type="match status" value="1"/>
</dbReference>
<evidence type="ECO:0000256" key="12">
    <source>
        <dbReference type="SAM" id="Phobius"/>
    </source>
</evidence>
<evidence type="ECO:0000256" key="7">
    <source>
        <dbReference type="ARBA" id="ARBA00022840"/>
    </source>
</evidence>
<feature type="domain" description="Protein kinase" evidence="13">
    <location>
        <begin position="106"/>
        <end position="398"/>
    </location>
</feature>